<organism evidence="6 7">
    <name type="scientific">Glutinoglossum americanum</name>
    <dbReference type="NCBI Taxonomy" id="1670608"/>
    <lineage>
        <taxon>Eukaryota</taxon>
        <taxon>Fungi</taxon>
        <taxon>Dikarya</taxon>
        <taxon>Ascomycota</taxon>
        <taxon>Pezizomycotina</taxon>
        <taxon>Geoglossomycetes</taxon>
        <taxon>Geoglossales</taxon>
        <taxon>Geoglossaceae</taxon>
        <taxon>Glutinoglossum</taxon>
    </lineage>
</organism>
<dbReference type="GO" id="GO:0006508">
    <property type="term" value="P:proteolysis"/>
    <property type="evidence" value="ECO:0007669"/>
    <property type="project" value="UniProtKB-KW"/>
</dbReference>
<gene>
    <name evidence="6" type="ORF">FGG08_000190</name>
</gene>
<protein>
    <recommendedName>
        <fullName evidence="5">Peptidase S8/S53 domain-containing protein</fullName>
    </recommendedName>
</protein>
<reference evidence="6" key="1">
    <citation type="submission" date="2021-03" db="EMBL/GenBank/DDBJ databases">
        <title>Comparative genomics and phylogenomic investigation of the class Geoglossomycetes provide insights into ecological specialization and systematics.</title>
        <authorList>
            <person name="Melie T."/>
            <person name="Pirro S."/>
            <person name="Miller A.N."/>
            <person name="Quandt A."/>
        </authorList>
    </citation>
    <scope>NUCLEOTIDE SEQUENCE</scope>
    <source>
        <strain evidence="6">GBOQ0MN5Z8</strain>
    </source>
</reference>
<dbReference type="GO" id="GO:0004252">
    <property type="term" value="F:serine-type endopeptidase activity"/>
    <property type="evidence" value="ECO:0007669"/>
    <property type="project" value="InterPro"/>
</dbReference>
<feature type="region of interest" description="Disordered" evidence="4">
    <location>
        <begin position="1"/>
        <end position="37"/>
    </location>
</feature>
<dbReference type="AlphaFoldDB" id="A0A9P8IAU4"/>
<sequence length="158" mass="16400">MAPASIFSVGNVETTATNTTGTDDRPDTSAFDGTSSASPINTGAATLVRSHNPNFRFRFSPLRVRRVLTANGTQSVDPVNDKIGVMPSLRAICGGQDTNIAPDIYLCDFVEDIGGLGGGAFSASPDIIVRQIPVADPTASFGSGSGTGNNTNSYISQW</sequence>
<feature type="domain" description="Peptidase S8/S53" evidence="5">
    <location>
        <begin position="2"/>
        <end position="75"/>
    </location>
</feature>
<evidence type="ECO:0000256" key="4">
    <source>
        <dbReference type="SAM" id="MobiDB-lite"/>
    </source>
</evidence>
<dbReference type="Gene3D" id="3.40.50.200">
    <property type="entry name" value="Peptidase S8/S53 domain"/>
    <property type="match status" value="1"/>
</dbReference>
<comment type="caution">
    <text evidence="6">The sequence shown here is derived from an EMBL/GenBank/DDBJ whole genome shotgun (WGS) entry which is preliminary data.</text>
</comment>
<keyword evidence="2" id="KW-0378">Hydrolase</keyword>
<dbReference type="PROSITE" id="PS00138">
    <property type="entry name" value="SUBTILASE_SER"/>
    <property type="match status" value="1"/>
</dbReference>
<dbReference type="InterPro" id="IPR000209">
    <property type="entry name" value="Peptidase_S8/S53_dom"/>
</dbReference>
<evidence type="ECO:0000256" key="1">
    <source>
        <dbReference type="ARBA" id="ARBA00022670"/>
    </source>
</evidence>
<evidence type="ECO:0000256" key="2">
    <source>
        <dbReference type="ARBA" id="ARBA00022801"/>
    </source>
</evidence>
<name>A0A9P8IAU4_9PEZI</name>
<dbReference type="OrthoDB" id="3866712at2759"/>
<evidence type="ECO:0000313" key="6">
    <source>
        <dbReference type="EMBL" id="KAH0547701.1"/>
    </source>
</evidence>
<keyword evidence="7" id="KW-1185">Reference proteome</keyword>
<dbReference type="EMBL" id="JAGHQL010000002">
    <property type="protein sequence ID" value="KAH0547701.1"/>
    <property type="molecule type" value="Genomic_DNA"/>
</dbReference>
<dbReference type="SUPFAM" id="SSF52743">
    <property type="entry name" value="Subtilisin-like"/>
    <property type="match status" value="1"/>
</dbReference>
<proteinExistence type="predicted"/>
<evidence type="ECO:0000313" key="7">
    <source>
        <dbReference type="Proteomes" id="UP000698800"/>
    </source>
</evidence>
<evidence type="ECO:0000259" key="5">
    <source>
        <dbReference type="Pfam" id="PF00082"/>
    </source>
</evidence>
<evidence type="ECO:0000256" key="3">
    <source>
        <dbReference type="ARBA" id="ARBA00022825"/>
    </source>
</evidence>
<dbReference type="InterPro" id="IPR023828">
    <property type="entry name" value="Peptidase_S8_Ser-AS"/>
</dbReference>
<keyword evidence="1" id="KW-0645">Protease</keyword>
<feature type="compositionally biased region" description="Low complexity" evidence="4">
    <location>
        <begin position="148"/>
        <end position="158"/>
    </location>
</feature>
<dbReference type="Pfam" id="PF00082">
    <property type="entry name" value="Peptidase_S8"/>
    <property type="match status" value="1"/>
</dbReference>
<feature type="region of interest" description="Disordered" evidence="4">
    <location>
        <begin position="139"/>
        <end position="158"/>
    </location>
</feature>
<keyword evidence="3" id="KW-0720">Serine protease</keyword>
<dbReference type="InterPro" id="IPR036852">
    <property type="entry name" value="Peptidase_S8/S53_dom_sf"/>
</dbReference>
<dbReference type="Proteomes" id="UP000698800">
    <property type="component" value="Unassembled WGS sequence"/>
</dbReference>
<accession>A0A9P8IAU4</accession>